<dbReference type="Proteomes" id="UP000622317">
    <property type="component" value="Unassembled WGS sequence"/>
</dbReference>
<dbReference type="RefSeq" id="WP_191619226.1">
    <property type="nucleotide sequence ID" value="NZ_JACYFG010000051.1"/>
</dbReference>
<proteinExistence type="predicted"/>
<accession>A0A927FBQ2</accession>
<sequence length="121" mass="13580">MSWTDKETPVSELKERVAAFARERDWEQFHTLKNLSVALAGEAAELMEPFQWLEGDRCKALLQDSAKREAIEDELADVVIYALQFANRGGIDLALAIDRKMAKNALKYPVDLAKGSAEKRG</sequence>
<name>A0A927FBQ2_9BACT</name>
<comment type="caution">
    <text evidence="1">The sequence shown here is derived from an EMBL/GenBank/DDBJ whole genome shotgun (WGS) entry which is preliminary data.</text>
</comment>
<reference evidence="1" key="1">
    <citation type="submission" date="2020-09" db="EMBL/GenBank/DDBJ databases">
        <title>Pelagicoccus enzymogenes sp. nov. with an EPS production, isolated from marine sediment.</title>
        <authorList>
            <person name="Feng X."/>
        </authorList>
    </citation>
    <scope>NUCLEOTIDE SEQUENCE</scope>
    <source>
        <strain evidence="1">NFK12</strain>
    </source>
</reference>
<dbReference type="InterPro" id="IPR025984">
    <property type="entry name" value="DCTPP"/>
</dbReference>
<dbReference type="PANTHER" id="PTHR46523">
    <property type="entry name" value="DCTP PYROPHOSPHATASE 1"/>
    <property type="match status" value="1"/>
</dbReference>
<dbReference type="Pfam" id="PF12643">
    <property type="entry name" value="MazG-like"/>
    <property type="match status" value="1"/>
</dbReference>
<dbReference type="SUPFAM" id="SSF101386">
    <property type="entry name" value="all-alpha NTP pyrophosphatases"/>
    <property type="match status" value="1"/>
</dbReference>
<dbReference type="InterPro" id="IPR052555">
    <property type="entry name" value="dCTP_Pyrophosphatase"/>
</dbReference>
<evidence type="ECO:0000313" key="1">
    <source>
        <dbReference type="EMBL" id="MBD5782162.1"/>
    </source>
</evidence>
<dbReference type="Gene3D" id="1.10.287.1080">
    <property type="entry name" value="MazG-like"/>
    <property type="match status" value="1"/>
</dbReference>
<keyword evidence="2" id="KW-1185">Reference proteome</keyword>
<protein>
    <submittedName>
        <fullName evidence="1">Nucleotide pyrophosphohydrolase</fullName>
    </submittedName>
</protein>
<dbReference type="EMBL" id="JACYFG010000051">
    <property type="protein sequence ID" value="MBD5782162.1"/>
    <property type="molecule type" value="Genomic_DNA"/>
</dbReference>
<gene>
    <name evidence="1" type="ORF">IEN85_21870</name>
</gene>
<dbReference type="GO" id="GO:0047429">
    <property type="term" value="F:nucleoside triphosphate diphosphatase activity"/>
    <property type="evidence" value="ECO:0007669"/>
    <property type="project" value="InterPro"/>
</dbReference>
<dbReference type="PANTHER" id="PTHR46523:SF1">
    <property type="entry name" value="DCTP PYROPHOSPHATASE 1"/>
    <property type="match status" value="1"/>
</dbReference>
<evidence type="ECO:0000313" key="2">
    <source>
        <dbReference type="Proteomes" id="UP000622317"/>
    </source>
</evidence>
<dbReference type="AlphaFoldDB" id="A0A927FBQ2"/>
<organism evidence="1 2">
    <name type="scientific">Pelagicoccus enzymogenes</name>
    <dbReference type="NCBI Taxonomy" id="2773457"/>
    <lineage>
        <taxon>Bacteria</taxon>
        <taxon>Pseudomonadati</taxon>
        <taxon>Verrucomicrobiota</taxon>
        <taxon>Opitutia</taxon>
        <taxon>Puniceicoccales</taxon>
        <taxon>Pelagicoccaceae</taxon>
        <taxon>Pelagicoccus</taxon>
    </lineage>
</organism>
<dbReference type="GO" id="GO:0009143">
    <property type="term" value="P:nucleoside triphosphate catabolic process"/>
    <property type="evidence" value="ECO:0007669"/>
    <property type="project" value="InterPro"/>
</dbReference>
<dbReference type="CDD" id="cd11537">
    <property type="entry name" value="NTP-PPase_RS21-C6_like"/>
    <property type="match status" value="1"/>
</dbReference>
<dbReference type="PIRSF" id="PIRSF029826">
    <property type="entry name" value="UCP029826_pph"/>
    <property type="match status" value="1"/>
</dbReference>